<accession>A0A3Q1GW73</accession>
<dbReference type="PROSITE" id="PS00282">
    <property type="entry name" value="KAZAL_1"/>
    <property type="match status" value="1"/>
</dbReference>
<sequence length="69" mass="7850">MEEISGDWLLHKKSSTGLACTKQYDPVCGSDGKTYSTVCSLRCKQCKNTKRKYRQTSEDKTEHKNSSDQ</sequence>
<dbReference type="Gene3D" id="3.30.60.30">
    <property type="match status" value="1"/>
</dbReference>
<organism evidence="3 4">
    <name type="scientific">Anabas testudineus</name>
    <name type="common">Climbing perch</name>
    <name type="synonym">Anthias testudineus</name>
    <dbReference type="NCBI Taxonomy" id="64144"/>
    <lineage>
        <taxon>Eukaryota</taxon>
        <taxon>Metazoa</taxon>
        <taxon>Chordata</taxon>
        <taxon>Craniata</taxon>
        <taxon>Vertebrata</taxon>
        <taxon>Euteleostomi</taxon>
        <taxon>Actinopterygii</taxon>
        <taxon>Neopterygii</taxon>
        <taxon>Teleostei</taxon>
        <taxon>Neoteleostei</taxon>
        <taxon>Acanthomorphata</taxon>
        <taxon>Anabantaria</taxon>
        <taxon>Anabantiformes</taxon>
        <taxon>Anabantoidei</taxon>
        <taxon>Anabantidae</taxon>
        <taxon>Anabas</taxon>
    </lineage>
</organism>
<feature type="region of interest" description="Disordered" evidence="1">
    <location>
        <begin position="49"/>
        <end position="69"/>
    </location>
</feature>
<keyword evidence="4" id="KW-1185">Reference proteome</keyword>
<evidence type="ECO:0000313" key="4">
    <source>
        <dbReference type="Proteomes" id="UP000265040"/>
    </source>
</evidence>
<dbReference type="AlphaFoldDB" id="A0A3Q1GW73"/>
<reference evidence="3" key="3">
    <citation type="submission" date="2025-09" db="UniProtKB">
        <authorList>
            <consortium name="Ensembl"/>
        </authorList>
    </citation>
    <scope>IDENTIFICATION</scope>
</reference>
<dbReference type="InterPro" id="IPR036058">
    <property type="entry name" value="Kazal_dom_sf"/>
</dbReference>
<dbReference type="OrthoDB" id="126772at2759"/>
<dbReference type="InterPro" id="IPR002350">
    <property type="entry name" value="Kazal_dom"/>
</dbReference>
<dbReference type="InParanoid" id="A0A3Q1GW73"/>
<feature type="compositionally biased region" description="Basic and acidic residues" evidence="1">
    <location>
        <begin position="55"/>
        <end position="69"/>
    </location>
</feature>
<dbReference type="CDD" id="cd00104">
    <property type="entry name" value="KAZAL_FS"/>
    <property type="match status" value="1"/>
</dbReference>
<protein>
    <recommendedName>
        <fullName evidence="2">Kazal-like domain-containing protein</fullName>
    </recommendedName>
</protein>
<feature type="domain" description="Kazal-like" evidence="2">
    <location>
        <begin position="19"/>
        <end position="59"/>
    </location>
</feature>
<dbReference type="GeneTree" id="ENSGT01030000240221"/>
<dbReference type="SUPFAM" id="SSF100895">
    <property type="entry name" value="Kazal-type serine protease inhibitors"/>
    <property type="match status" value="1"/>
</dbReference>
<dbReference type="SMART" id="SM00280">
    <property type="entry name" value="KAZAL"/>
    <property type="match status" value="1"/>
</dbReference>
<proteinExistence type="predicted"/>
<evidence type="ECO:0000313" key="3">
    <source>
        <dbReference type="Ensembl" id="ENSATEP00000040390.1"/>
    </source>
</evidence>
<reference evidence="3" key="1">
    <citation type="submission" date="2021-04" db="EMBL/GenBank/DDBJ databases">
        <authorList>
            <consortium name="Wellcome Sanger Institute Data Sharing"/>
        </authorList>
    </citation>
    <scope>NUCLEOTIDE SEQUENCE [LARGE SCALE GENOMIC DNA]</scope>
</reference>
<evidence type="ECO:0000259" key="2">
    <source>
        <dbReference type="PROSITE" id="PS51465"/>
    </source>
</evidence>
<dbReference type="Pfam" id="PF07648">
    <property type="entry name" value="Kazal_2"/>
    <property type="match status" value="1"/>
</dbReference>
<dbReference type="PROSITE" id="PS51465">
    <property type="entry name" value="KAZAL_2"/>
    <property type="match status" value="1"/>
</dbReference>
<dbReference type="Ensembl" id="ENSATET00000048526.1">
    <property type="protein sequence ID" value="ENSATEP00000040390.1"/>
    <property type="gene ID" value="ENSATEG00000029654.1"/>
</dbReference>
<evidence type="ECO:0000256" key="1">
    <source>
        <dbReference type="SAM" id="MobiDB-lite"/>
    </source>
</evidence>
<dbReference type="Proteomes" id="UP000265040">
    <property type="component" value="Chromosome 10"/>
</dbReference>
<reference evidence="3" key="2">
    <citation type="submission" date="2025-08" db="UniProtKB">
        <authorList>
            <consortium name="Ensembl"/>
        </authorList>
    </citation>
    <scope>IDENTIFICATION</scope>
</reference>
<name>A0A3Q1GW73_ANATE</name>